<dbReference type="EMBL" id="CACVBM020001279">
    <property type="protein sequence ID" value="CAA7043455.1"/>
    <property type="molecule type" value="Genomic_DNA"/>
</dbReference>
<dbReference type="AlphaFoldDB" id="A0A6D2K5T3"/>
<name>A0A6D2K5T3_9BRAS</name>
<evidence type="ECO:0000313" key="2">
    <source>
        <dbReference type="Proteomes" id="UP000467841"/>
    </source>
</evidence>
<keyword evidence="2" id="KW-1185">Reference proteome</keyword>
<dbReference type="Proteomes" id="UP000467841">
    <property type="component" value="Unassembled WGS sequence"/>
</dbReference>
<sequence>MHRMADELKTSRRREHRWKLILWSPKNTKEEERKETIEQIRDGQRNHIPSHWRARRKISESTRSNRLKLHKEPQNIRLVDEIHFSTMNSLQFKRWPMEQIWPIASK</sequence>
<accession>A0A6D2K5T3</accession>
<organism evidence="1 2">
    <name type="scientific">Microthlaspi erraticum</name>
    <dbReference type="NCBI Taxonomy" id="1685480"/>
    <lineage>
        <taxon>Eukaryota</taxon>
        <taxon>Viridiplantae</taxon>
        <taxon>Streptophyta</taxon>
        <taxon>Embryophyta</taxon>
        <taxon>Tracheophyta</taxon>
        <taxon>Spermatophyta</taxon>
        <taxon>Magnoliopsida</taxon>
        <taxon>eudicotyledons</taxon>
        <taxon>Gunneridae</taxon>
        <taxon>Pentapetalae</taxon>
        <taxon>rosids</taxon>
        <taxon>malvids</taxon>
        <taxon>Brassicales</taxon>
        <taxon>Brassicaceae</taxon>
        <taxon>Coluteocarpeae</taxon>
        <taxon>Microthlaspi</taxon>
    </lineage>
</organism>
<proteinExistence type="predicted"/>
<protein>
    <submittedName>
        <fullName evidence="1">Uncharacterized protein</fullName>
    </submittedName>
</protein>
<gene>
    <name evidence="1" type="ORF">MERR_LOCUS30690</name>
</gene>
<comment type="caution">
    <text evidence="1">The sequence shown here is derived from an EMBL/GenBank/DDBJ whole genome shotgun (WGS) entry which is preliminary data.</text>
</comment>
<reference evidence="1" key="1">
    <citation type="submission" date="2020-01" db="EMBL/GenBank/DDBJ databases">
        <authorList>
            <person name="Mishra B."/>
        </authorList>
    </citation>
    <scope>NUCLEOTIDE SEQUENCE [LARGE SCALE GENOMIC DNA]</scope>
</reference>
<evidence type="ECO:0000313" key="1">
    <source>
        <dbReference type="EMBL" id="CAA7043455.1"/>
    </source>
</evidence>